<dbReference type="AlphaFoldDB" id="A0A8T1N5N9"/>
<organism evidence="1 2">
    <name type="scientific">Carya illinoinensis</name>
    <name type="common">Pecan</name>
    <dbReference type="NCBI Taxonomy" id="32201"/>
    <lineage>
        <taxon>Eukaryota</taxon>
        <taxon>Viridiplantae</taxon>
        <taxon>Streptophyta</taxon>
        <taxon>Embryophyta</taxon>
        <taxon>Tracheophyta</taxon>
        <taxon>Spermatophyta</taxon>
        <taxon>Magnoliopsida</taxon>
        <taxon>eudicotyledons</taxon>
        <taxon>Gunneridae</taxon>
        <taxon>Pentapetalae</taxon>
        <taxon>rosids</taxon>
        <taxon>fabids</taxon>
        <taxon>Fagales</taxon>
        <taxon>Juglandaceae</taxon>
        <taxon>Carya</taxon>
    </lineage>
</organism>
<name>A0A8T1N5N9_CARIL</name>
<comment type="caution">
    <text evidence="1">The sequence shown here is derived from an EMBL/GenBank/DDBJ whole genome shotgun (WGS) entry which is preliminary data.</text>
</comment>
<accession>A0A8T1N5N9</accession>
<keyword evidence="2" id="KW-1185">Reference proteome</keyword>
<proteinExistence type="predicted"/>
<protein>
    <submittedName>
        <fullName evidence="1">Uncharacterized protein</fullName>
    </submittedName>
</protein>
<sequence length="104" mass="12310">MRIAHFLQWKLPCKEIDQTTLIVYPVLMFFSIPGFKGPLTSFEHHPPHILLTQFSFHIVHHKAFLSLACHHNYIQKRALLNNSKFLRITLFKSLYITHYPRGII</sequence>
<reference evidence="1" key="1">
    <citation type="submission" date="2020-12" db="EMBL/GenBank/DDBJ databases">
        <title>WGS assembly of Carya illinoinensis cv. Pawnee.</title>
        <authorList>
            <person name="Platts A."/>
            <person name="Shu S."/>
            <person name="Wright S."/>
            <person name="Barry K."/>
            <person name="Edger P."/>
            <person name="Pires J.C."/>
            <person name="Schmutz J."/>
        </authorList>
    </citation>
    <scope>NUCLEOTIDE SEQUENCE</scope>
    <source>
        <tissue evidence="1">Leaf</tissue>
    </source>
</reference>
<evidence type="ECO:0000313" key="1">
    <source>
        <dbReference type="EMBL" id="KAG6625362.1"/>
    </source>
</evidence>
<evidence type="ECO:0000313" key="2">
    <source>
        <dbReference type="Proteomes" id="UP000811609"/>
    </source>
</evidence>
<dbReference type="EMBL" id="CM031824">
    <property type="protein sequence ID" value="KAG6625362.1"/>
    <property type="molecule type" value="Genomic_DNA"/>
</dbReference>
<gene>
    <name evidence="1" type="ORF">CIPAW_16G090700</name>
</gene>
<dbReference type="Proteomes" id="UP000811609">
    <property type="component" value="Chromosome 16"/>
</dbReference>